<dbReference type="AlphaFoldDB" id="A0A6F8XZZ9"/>
<dbReference type="Proteomes" id="UP000502508">
    <property type="component" value="Chromosome"/>
</dbReference>
<keyword evidence="2" id="KW-1185">Reference proteome</keyword>
<accession>A0A6F8XZZ9</accession>
<evidence type="ECO:0000313" key="1">
    <source>
        <dbReference type="EMBL" id="BCB79387.1"/>
    </source>
</evidence>
<reference evidence="1 2" key="2">
    <citation type="submission" date="2020-03" db="EMBL/GenBank/DDBJ databases">
        <authorList>
            <person name="Ichikawa N."/>
            <person name="Kimura A."/>
            <person name="Kitahashi Y."/>
            <person name="Uohara A."/>
        </authorList>
    </citation>
    <scope>NUCLEOTIDE SEQUENCE [LARGE SCALE GENOMIC DNA]</scope>
    <source>
        <strain evidence="1 2">NBRC 107702</strain>
    </source>
</reference>
<dbReference type="EMBL" id="AP022870">
    <property type="protein sequence ID" value="BCB79387.1"/>
    <property type="molecule type" value="Genomic_DNA"/>
</dbReference>
<proteinExistence type="predicted"/>
<name>A0A6F8XZZ9_9ACTN</name>
<organism evidence="1 2">
    <name type="scientific">Phytohabitans flavus</name>
    <dbReference type="NCBI Taxonomy" id="1076124"/>
    <lineage>
        <taxon>Bacteria</taxon>
        <taxon>Bacillati</taxon>
        <taxon>Actinomycetota</taxon>
        <taxon>Actinomycetes</taxon>
        <taxon>Micromonosporales</taxon>
        <taxon>Micromonosporaceae</taxon>
    </lineage>
</organism>
<protein>
    <recommendedName>
        <fullName evidence="3">DNA-binding protein</fullName>
    </recommendedName>
</protein>
<evidence type="ECO:0008006" key="3">
    <source>
        <dbReference type="Google" id="ProtNLM"/>
    </source>
</evidence>
<evidence type="ECO:0000313" key="2">
    <source>
        <dbReference type="Proteomes" id="UP000502508"/>
    </source>
</evidence>
<reference evidence="1 2" key="1">
    <citation type="submission" date="2020-03" db="EMBL/GenBank/DDBJ databases">
        <title>Whole genome shotgun sequence of Phytohabitans flavus NBRC 107702.</title>
        <authorList>
            <person name="Komaki H."/>
            <person name="Tamura T."/>
        </authorList>
    </citation>
    <scope>NUCLEOTIDE SEQUENCE [LARGE SCALE GENOMIC DNA]</scope>
    <source>
        <strain evidence="1 2">NBRC 107702</strain>
    </source>
</reference>
<dbReference type="KEGG" id="pfla:Pflav_057970"/>
<sequence length="167" mass="18154">MELQEFVLVVAGVPGRAVLRPYDGLAPTPGPRDGLGAVVVRRQAADLAEAVAAAVRDVESAGLRPLRVAAGDWVTLADVAARIGRSREIVRLWSVGRQGPGGFPPPLNPGCDTSFYSWVEVVQWLRRRLGYDLPEEEPVLVAMNLALQLRRLAPRITRMDAVRELVG</sequence>
<dbReference type="RefSeq" id="WP_173039314.1">
    <property type="nucleotide sequence ID" value="NZ_AP022870.1"/>
</dbReference>
<gene>
    <name evidence="1" type="ORF">Pflav_057970</name>
</gene>